<evidence type="ECO:0000256" key="2">
    <source>
        <dbReference type="ARBA" id="ARBA00022840"/>
    </source>
</evidence>
<evidence type="ECO:0000259" key="3">
    <source>
        <dbReference type="PROSITE" id="PS50011"/>
    </source>
</evidence>
<keyword evidence="5" id="KW-1185">Reference proteome</keyword>
<keyword evidence="2" id="KW-0067">ATP-binding</keyword>
<dbReference type="SUPFAM" id="SSF100920">
    <property type="entry name" value="Heat shock protein 70kD (HSP70), peptide-binding domain"/>
    <property type="match status" value="1"/>
</dbReference>
<dbReference type="Gene3D" id="3.90.640.10">
    <property type="entry name" value="Actin, Chain A, domain 4"/>
    <property type="match status" value="1"/>
</dbReference>
<evidence type="ECO:0000313" key="4">
    <source>
        <dbReference type="EMBL" id="KAK8871926.1"/>
    </source>
</evidence>
<dbReference type="InterPro" id="IPR043129">
    <property type="entry name" value="ATPase_NBD"/>
</dbReference>
<gene>
    <name evidence="4" type="ORF">M9Y10_007672</name>
</gene>
<dbReference type="Gene3D" id="3.30.420.40">
    <property type="match status" value="2"/>
</dbReference>
<dbReference type="Gene3D" id="1.10.510.10">
    <property type="entry name" value="Transferase(Phosphotransferase) domain 1"/>
    <property type="match status" value="1"/>
</dbReference>
<reference evidence="4 5" key="1">
    <citation type="submission" date="2024-04" db="EMBL/GenBank/DDBJ databases">
        <title>Tritrichomonas musculus Genome.</title>
        <authorList>
            <person name="Alves-Ferreira E."/>
            <person name="Grigg M."/>
            <person name="Lorenzi H."/>
            <person name="Galac M."/>
        </authorList>
    </citation>
    <scope>NUCLEOTIDE SEQUENCE [LARGE SCALE GENOMIC DNA]</scope>
    <source>
        <strain evidence="4 5">EAF2021</strain>
    </source>
</reference>
<dbReference type="PROSITE" id="PS00329">
    <property type="entry name" value="HSP70_2"/>
    <property type="match status" value="1"/>
</dbReference>
<keyword evidence="1" id="KW-0547">Nucleotide-binding</keyword>
<sequence>MGNRITPSYVAFTDEERLVGDAAKNQSAMNPTNTVFGAKRMIGLKFSDPLVQKDMQHLPFKVIRGDADRPQIEVQWKGETKHFCPEEILSMTLRNMKEVAETQLTEKVTTAVITFPAYFSDHRRQCMRDAAKIAGLDVLRMICDSTAAAIAFGLNEKSENERHVLIFDLGGGTLSVSLLDIDGGMFEVRAIAGDTHLGGEDFDSRLVNYFADRFQKKYKCDLRQSPRALRTLRTACERAKRTLSTSTTASIMCDSLYEGHDFMDNISRAMFENLNDDLFRATINPVAQVLRDAKMSKGDVTDIVLVGGSSRIPRVQYFLQDFFNGKQLCRGVDPDEAVAYGAAIQAAIIKGDKSDSIYDILLLDVAPLSLGIETYGKIMTVLIPRNTTIHARKSQTFSTEEDNQTTFTIKVYEGERSRTRDNNLLGTFELTGIPPAPRGVPQIEVTFDVDVDNFITVTAEDKSTGNSKVFKVENEKGRLSKADIEKMIIQEMKSKKQSSSVSKETKSDNYFIGEDDEKYQIVLEEIGKGSTSISFKIIDTRRNQVMCKKVIYLDKNEVSFKEMQNAMKEFEILYVMKHPCICQAIGINTSEMIKNEENNEEMTTVALFLEFIDYKLKDLMTKKYLNNTLKARIVLEIAHAMNYLHKLGHIHRDLNIDNIMLNAVFQVKIIDFGLAKINECLFDMETLNTISMTKGVGAYEFMSPEMVREEDYDNKTDVYSFGIILYFLFVGNLPKQSMAEKARSAPIKMPSPSDSISKFCIDLISECLSNNPEDRPSFEMIIEKLKNISYNLASKVDNEIVSSRHKELDELIST</sequence>
<comment type="caution">
    <text evidence="4">The sequence shown here is derived from an EMBL/GenBank/DDBJ whole genome shotgun (WGS) entry which is preliminary data.</text>
</comment>
<dbReference type="PROSITE" id="PS50011">
    <property type="entry name" value="PROTEIN_KINASE_DOM"/>
    <property type="match status" value="1"/>
</dbReference>
<dbReference type="InterPro" id="IPR000719">
    <property type="entry name" value="Prot_kinase_dom"/>
</dbReference>
<dbReference type="Proteomes" id="UP001470230">
    <property type="component" value="Unassembled WGS sequence"/>
</dbReference>
<dbReference type="InterPro" id="IPR011009">
    <property type="entry name" value="Kinase-like_dom_sf"/>
</dbReference>
<dbReference type="Gene3D" id="3.30.30.30">
    <property type="match status" value="1"/>
</dbReference>
<dbReference type="Gene3D" id="3.30.200.20">
    <property type="entry name" value="Phosphorylase Kinase, domain 1"/>
    <property type="match status" value="1"/>
</dbReference>
<organism evidence="4 5">
    <name type="scientific">Tritrichomonas musculus</name>
    <dbReference type="NCBI Taxonomy" id="1915356"/>
    <lineage>
        <taxon>Eukaryota</taxon>
        <taxon>Metamonada</taxon>
        <taxon>Parabasalia</taxon>
        <taxon>Tritrichomonadida</taxon>
        <taxon>Tritrichomonadidae</taxon>
        <taxon>Tritrichomonas</taxon>
    </lineage>
</organism>
<dbReference type="InterPro" id="IPR018181">
    <property type="entry name" value="Heat_shock_70_CS"/>
</dbReference>
<accession>A0ABR2J2E0</accession>
<feature type="domain" description="Protein kinase" evidence="3">
    <location>
        <begin position="520"/>
        <end position="790"/>
    </location>
</feature>
<dbReference type="Pfam" id="PF00012">
    <property type="entry name" value="HSP70"/>
    <property type="match status" value="1"/>
</dbReference>
<evidence type="ECO:0000313" key="5">
    <source>
        <dbReference type="Proteomes" id="UP001470230"/>
    </source>
</evidence>
<name>A0ABR2J2E0_9EUKA</name>
<proteinExistence type="predicted"/>
<dbReference type="PANTHER" id="PTHR19375">
    <property type="entry name" value="HEAT SHOCK PROTEIN 70KDA"/>
    <property type="match status" value="1"/>
</dbReference>
<dbReference type="Gene3D" id="2.60.34.10">
    <property type="entry name" value="Substrate Binding Domain Of DNAk, Chain A, domain 1"/>
    <property type="match status" value="1"/>
</dbReference>
<dbReference type="EMBL" id="JAPFFF010000013">
    <property type="protein sequence ID" value="KAK8871926.1"/>
    <property type="molecule type" value="Genomic_DNA"/>
</dbReference>
<dbReference type="InterPro" id="IPR029047">
    <property type="entry name" value="HSP70_peptide-bd_sf"/>
</dbReference>
<dbReference type="Pfam" id="PF00069">
    <property type="entry name" value="Pkinase"/>
    <property type="match status" value="1"/>
</dbReference>
<dbReference type="InterPro" id="IPR013126">
    <property type="entry name" value="Hsp_70_fam"/>
</dbReference>
<dbReference type="PRINTS" id="PR00301">
    <property type="entry name" value="HEATSHOCK70"/>
</dbReference>
<dbReference type="SUPFAM" id="SSF53067">
    <property type="entry name" value="Actin-like ATPase domain"/>
    <property type="match status" value="2"/>
</dbReference>
<dbReference type="SUPFAM" id="SSF56112">
    <property type="entry name" value="Protein kinase-like (PK-like)"/>
    <property type="match status" value="1"/>
</dbReference>
<protein>
    <recommendedName>
        <fullName evidence="3">Protein kinase domain-containing protein</fullName>
    </recommendedName>
</protein>
<evidence type="ECO:0000256" key="1">
    <source>
        <dbReference type="ARBA" id="ARBA00022741"/>
    </source>
</evidence>